<dbReference type="InterPro" id="IPR050396">
    <property type="entry name" value="Glycosyltr_51/Transpeptidase"/>
</dbReference>
<dbReference type="Gene3D" id="3.40.710.10">
    <property type="entry name" value="DD-peptidase/beta-lactamase superfamily"/>
    <property type="match status" value="1"/>
</dbReference>
<evidence type="ECO:0000256" key="7">
    <source>
        <dbReference type="ARBA" id="ARBA00022679"/>
    </source>
</evidence>
<dbReference type="GO" id="GO:0030288">
    <property type="term" value="C:outer membrane-bounded periplasmic space"/>
    <property type="evidence" value="ECO:0007669"/>
    <property type="project" value="TreeGrafter"/>
</dbReference>
<dbReference type="PANTHER" id="PTHR32282">
    <property type="entry name" value="BINDING PROTEIN TRANSPEPTIDASE, PUTATIVE-RELATED"/>
    <property type="match status" value="1"/>
</dbReference>
<evidence type="ECO:0000256" key="11">
    <source>
        <dbReference type="ARBA" id="ARBA00049902"/>
    </source>
</evidence>
<dbReference type="SUPFAM" id="SSF53955">
    <property type="entry name" value="Lysozyme-like"/>
    <property type="match status" value="1"/>
</dbReference>
<evidence type="ECO:0000256" key="6">
    <source>
        <dbReference type="ARBA" id="ARBA00022676"/>
    </source>
</evidence>
<dbReference type="HOGENOM" id="CLU_006354_7_3_6"/>
<evidence type="ECO:0000256" key="2">
    <source>
        <dbReference type="ARBA" id="ARBA00007090"/>
    </source>
</evidence>
<keyword evidence="6" id="KW-0328">Glycosyltransferase</keyword>
<comment type="similarity">
    <text evidence="3">In the N-terminal section; belongs to the glycosyltransferase 51 family.</text>
</comment>
<dbReference type="KEGG" id="hch:HCH_01956"/>
<protein>
    <recommendedName>
        <fullName evidence="10">peptidoglycan glycosyltransferase</fullName>
        <ecNumber evidence="10">2.4.99.28</ecNumber>
    </recommendedName>
</protein>
<feature type="domain" description="Glycosyl transferase family 51" evidence="13">
    <location>
        <begin position="67"/>
        <end position="241"/>
    </location>
</feature>
<evidence type="ECO:0000259" key="14">
    <source>
        <dbReference type="Pfam" id="PF06832"/>
    </source>
</evidence>
<gene>
    <name evidence="15" type="primary">pbpC</name>
    <name evidence="15" type="ordered locus">HCH_01956</name>
</gene>
<dbReference type="NCBIfam" id="TIGR02073">
    <property type="entry name" value="PBP_1c"/>
    <property type="match status" value="1"/>
</dbReference>
<comment type="pathway">
    <text evidence="1">Cell wall biogenesis; peptidoglycan biosynthesis.</text>
</comment>
<dbReference type="EC" id="2.4.99.28" evidence="10"/>
<dbReference type="InterPro" id="IPR001460">
    <property type="entry name" value="PCN-bd_Tpept"/>
</dbReference>
<dbReference type="GO" id="GO:0008658">
    <property type="term" value="F:penicillin binding"/>
    <property type="evidence" value="ECO:0007669"/>
    <property type="project" value="InterPro"/>
</dbReference>
<name>Q2SKN5_HAHCH</name>
<dbReference type="Pfam" id="PF00905">
    <property type="entry name" value="Transpeptidase"/>
    <property type="match status" value="1"/>
</dbReference>
<dbReference type="InterPro" id="IPR009647">
    <property type="entry name" value="PBP_C"/>
</dbReference>
<evidence type="ECO:0000313" key="15">
    <source>
        <dbReference type="EMBL" id="ABC28789.1"/>
    </source>
</evidence>
<comment type="catalytic activity">
    <reaction evidence="11">
        <text>[GlcNAc-(1-&gt;4)-Mur2Ac(oyl-L-Ala-gamma-D-Glu-L-Lys-D-Ala-D-Ala)](n)-di-trans,octa-cis-undecaprenyl diphosphate + beta-D-GlcNAc-(1-&gt;4)-Mur2Ac(oyl-L-Ala-gamma-D-Glu-L-Lys-D-Ala-D-Ala)-di-trans,octa-cis-undecaprenyl diphosphate = [GlcNAc-(1-&gt;4)-Mur2Ac(oyl-L-Ala-gamma-D-Glu-L-Lys-D-Ala-D-Ala)](n+1)-di-trans,octa-cis-undecaprenyl diphosphate + di-trans,octa-cis-undecaprenyl diphosphate + H(+)</text>
        <dbReference type="Rhea" id="RHEA:23708"/>
        <dbReference type="Rhea" id="RHEA-COMP:9602"/>
        <dbReference type="Rhea" id="RHEA-COMP:9603"/>
        <dbReference type="ChEBI" id="CHEBI:15378"/>
        <dbReference type="ChEBI" id="CHEBI:58405"/>
        <dbReference type="ChEBI" id="CHEBI:60033"/>
        <dbReference type="ChEBI" id="CHEBI:78435"/>
        <dbReference type="EC" id="2.4.99.28"/>
    </reaction>
</comment>
<dbReference type="GO" id="GO:0004180">
    <property type="term" value="F:carboxypeptidase activity"/>
    <property type="evidence" value="ECO:0007669"/>
    <property type="project" value="UniProtKB-KW"/>
</dbReference>
<reference evidence="15 16" key="1">
    <citation type="journal article" date="2005" name="Nucleic Acids Res.">
        <title>Genomic blueprint of Hahella chejuensis, a marine microbe producing an algicidal agent.</title>
        <authorList>
            <person name="Jeong H."/>
            <person name="Yim J.H."/>
            <person name="Lee C."/>
            <person name="Choi S.-H."/>
            <person name="Park Y.K."/>
            <person name="Yoon S.H."/>
            <person name="Hur C.-G."/>
            <person name="Kang H.-Y."/>
            <person name="Kim D."/>
            <person name="Lee H.H."/>
            <person name="Park K.H."/>
            <person name="Park S.-H."/>
            <person name="Park H.-S."/>
            <person name="Lee H.K."/>
            <person name="Oh T.K."/>
            <person name="Kim J.F."/>
        </authorList>
    </citation>
    <scope>NUCLEOTIDE SEQUENCE [LARGE SCALE GENOMIC DNA]</scope>
    <source>
        <strain evidence="15 16">KCTC 2396</strain>
    </source>
</reference>
<keyword evidence="7" id="KW-0808">Transferase</keyword>
<dbReference type="UniPathway" id="UPA00219"/>
<evidence type="ECO:0000256" key="1">
    <source>
        <dbReference type="ARBA" id="ARBA00004752"/>
    </source>
</evidence>
<evidence type="ECO:0000256" key="3">
    <source>
        <dbReference type="ARBA" id="ARBA00007739"/>
    </source>
</evidence>
<evidence type="ECO:0000313" key="16">
    <source>
        <dbReference type="Proteomes" id="UP000000238"/>
    </source>
</evidence>
<feature type="domain" description="Penicillin-binding protein transpeptidase" evidence="12">
    <location>
        <begin position="318"/>
        <end position="536"/>
    </location>
</feature>
<dbReference type="CAZy" id="GT51">
    <property type="family name" value="Glycosyltransferase Family 51"/>
</dbReference>
<dbReference type="InterPro" id="IPR036950">
    <property type="entry name" value="PBP_transglycosylase"/>
</dbReference>
<dbReference type="AlphaFoldDB" id="Q2SKN5"/>
<dbReference type="Proteomes" id="UP000000238">
    <property type="component" value="Chromosome"/>
</dbReference>
<dbReference type="InterPro" id="IPR011815">
    <property type="entry name" value="PBP_1c"/>
</dbReference>
<keyword evidence="9" id="KW-0511">Multifunctional enzyme</keyword>
<keyword evidence="8" id="KW-0378">Hydrolase</keyword>
<dbReference type="STRING" id="349521.HCH_01956"/>
<evidence type="ECO:0000256" key="9">
    <source>
        <dbReference type="ARBA" id="ARBA00023268"/>
    </source>
</evidence>
<proteinExistence type="inferred from homology"/>
<evidence type="ECO:0000256" key="10">
    <source>
        <dbReference type="ARBA" id="ARBA00044770"/>
    </source>
</evidence>
<comment type="similarity">
    <text evidence="2">In the C-terminal section; belongs to the transpeptidase family.</text>
</comment>
<dbReference type="InterPro" id="IPR001264">
    <property type="entry name" value="Glyco_trans_51"/>
</dbReference>
<dbReference type="InterPro" id="IPR023346">
    <property type="entry name" value="Lysozyme-like_dom_sf"/>
</dbReference>
<keyword evidence="4" id="KW-0121">Carboxypeptidase</keyword>
<dbReference type="GO" id="GO:0008955">
    <property type="term" value="F:peptidoglycan glycosyltransferase activity"/>
    <property type="evidence" value="ECO:0007669"/>
    <property type="project" value="UniProtKB-EC"/>
</dbReference>
<evidence type="ECO:0000259" key="13">
    <source>
        <dbReference type="Pfam" id="PF00912"/>
    </source>
</evidence>
<dbReference type="GO" id="GO:0009252">
    <property type="term" value="P:peptidoglycan biosynthetic process"/>
    <property type="evidence" value="ECO:0007669"/>
    <property type="project" value="UniProtKB-UniPathway"/>
</dbReference>
<evidence type="ECO:0000256" key="5">
    <source>
        <dbReference type="ARBA" id="ARBA00022670"/>
    </source>
</evidence>
<accession>Q2SKN5</accession>
<dbReference type="RefSeq" id="WP_011395860.1">
    <property type="nucleotide sequence ID" value="NC_007645.1"/>
</dbReference>
<dbReference type="InterPro" id="IPR012338">
    <property type="entry name" value="Beta-lactam/transpept-like"/>
</dbReference>
<sequence>MMRAAQPVRRNGTRKRKSASRLLLALGCALLFWSALFVVADVLFPLQMPQEQGRRFAQVVVDARGQPLRAFPDQDGVWRYPVTPEQVSPRYLQALMSYEDRWFYYHPGVNPLALVRAFGQWIYHRETISGGSTLTMQVARILHPHSRTLPGKLYQMFRALQLEAHFSKEEILTLYLNYAPFGGAVEGVQAASYTYLGKPAAQLTHAEAALLAVLPQRPSALRPDRYPQRARLARDKVIQRMRTFALWSQQETREAMQEPVSALFNPHPMLAPLLARRLSQAFPEQALIQTNIDSAQQTAAQGLVADYIRQFPEQTSAAVLVVDNATLAVRAYVGTAEFGSEERAGHVDMVQAVRSPGSTLKPFLYGMAVDEGLIHSESLLTDAPLAFAGYRPLNFDSGFSGPVSVSDALRRSLNVPAVQVLDALGPELLYARLANAGTALRLPAGARPNLSLALGGSGASLEELAGAYAALGRQGMAGRPRLQPDDPLLERRLLSAGAAWIIQDALRMPLERSNNLYRQSRAWMPKIAYKTGTSFGFRDAWALASTASVTVAVWVGRPDGTALPHNTGRFSAVPLLDRLLHLMPVESLQPSPQPANVRQAPICWPLGTQQQLQSGDACQQVHHAWLLDEAAPPTLRDPFQSIGESLSVAVNLDASGQYRITPHCSEPKVSQRQVTLWPQSLEPWLPKRRQRDNMLPPIHPACGAESDQQIGVLVMEGIRPGSTLTPLPGEGGLPEVKLKADGAQGENHWFLDGVWLGSVEPGQEWTLASLNNGPHVVSVMDQAGKTARVAFRVAGVK</sequence>
<dbReference type="Pfam" id="PF06832">
    <property type="entry name" value="BiPBP_C"/>
    <property type="match status" value="1"/>
</dbReference>
<organism evidence="15 16">
    <name type="scientific">Hahella chejuensis (strain KCTC 2396)</name>
    <dbReference type="NCBI Taxonomy" id="349521"/>
    <lineage>
        <taxon>Bacteria</taxon>
        <taxon>Pseudomonadati</taxon>
        <taxon>Pseudomonadota</taxon>
        <taxon>Gammaproteobacteria</taxon>
        <taxon>Oceanospirillales</taxon>
        <taxon>Hahellaceae</taxon>
        <taxon>Hahella</taxon>
    </lineage>
</organism>
<dbReference type="PANTHER" id="PTHR32282:SF15">
    <property type="entry name" value="PENICILLIN-BINDING PROTEIN 1C"/>
    <property type="match status" value="1"/>
</dbReference>
<evidence type="ECO:0000259" key="12">
    <source>
        <dbReference type="Pfam" id="PF00905"/>
    </source>
</evidence>
<feature type="domain" description="Penicillin-binding C-terminal" evidence="14">
    <location>
        <begin position="704"/>
        <end position="791"/>
    </location>
</feature>
<dbReference type="Pfam" id="PF00912">
    <property type="entry name" value="Transgly"/>
    <property type="match status" value="1"/>
</dbReference>
<dbReference type="SUPFAM" id="SSF56601">
    <property type="entry name" value="beta-lactamase/transpeptidase-like"/>
    <property type="match status" value="1"/>
</dbReference>
<evidence type="ECO:0000256" key="8">
    <source>
        <dbReference type="ARBA" id="ARBA00022801"/>
    </source>
</evidence>
<dbReference type="EMBL" id="CP000155">
    <property type="protein sequence ID" value="ABC28789.1"/>
    <property type="molecule type" value="Genomic_DNA"/>
</dbReference>
<evidence type="ECO:0000256" key="4">
    <source>
        <dbReference type="ARBA" id="ARBA00022645"/>
    </source>
</evidence>
<dbReference type="Gene3D" id="1.10.3810.10">
    <property type="entry name" value="Biosynthetic peptidoglycan transglycosylase-like"/>
    <property type="match status" value="1"/>
</dbReference>
<keyword evidence="16" id="KW-1185">Reference proteome</keyword>
<dbReference type="eggNOG" id="COG4953">
    <property type="taxonomic scope" value="Bacteria"/>
</dbReference>
<keyword evidence="5" id="KW-0645">Protease</keyword>
<dbReference type="GO" id="GO:0006508">
    <property type="term" value="P:proteolysis"/>
    <property type="evidence" value="ECO:0007669"/>
    <property type="project" value="UniProtKB-KW"/>
</dbReference>